<name>A0ABV8EKL6_9BACT</name>
<feature type="transmembrane region" description="Helical" evidence="1">
    <location>
        <begin position="108"/>
        <end position="126"/>
    </location>
</feature>
<feature type="transmembrane region" description="Helical" evidence="1">
    <location>
        <begin position="131"/>
        <end position="151"/>
    </location>
</feature>
<evidence type="ECO:0000256" key="1">
    <source>
        <dbReference type="SAM" id="Phobius"/>
    </source>
</evidence>
<comment type="caution">
    <text evidence="2">The sequence shown here is derived from an EMBL/GenBank/DDBJ whole genome shotgun (WGS) entry which is preliminary data.</text>
</comment>
<keyword evidence="3" id="KW-1185">Reference proteome</keyword>
<keyword evidence="1" id="KW-1133">Transmembrane helix</keyword>
<proteinExistence type="predicted"/>
<gene>
    <name evidence="2" type="ORF">ACFOUP_06985</name>
</gene>
<dbReference type="RefSeq" id="WP_241290633.1">
    <property type="nucleotide sequence ID" value="NZ_JAKZGR010000001.1"/>
</dbReference>
<feature type="transmembrane region" description="Helical" evidence="1">
    <location>
        <begin position="203"/>
        <end position="225"/>
    </location>
</feature>
<keyword evidence="1" id="KW-0472">Membrane</keyword>
<organism evidence="2 3">
    <name type="scientific">Belliella kenyensis</name>
    <dbReference type="NCBI Taxonomy" id="1472724"/>
    <lineage>
        <taxon>Bacteria</taxon>
        <taxon>Pseudomonadati</taxon>
        <taxon>Bacteroidota</taxon>
        <taxon>Cytophagia</taxon>
        <taxon>Cytophagales</taxon>
        <taxon>Cyclobacteriaceae</taxon>
        <taxon>Belliella</taxon>
    </lineage>
</organism>
<dbReference type="EMBL" id="JBHSAV010000023">
    <property type="protein sequence ID" value="MFC3976114.1"/>
    <property type="molecule type" value="Genomic_DNA"/>
</dbReference>
<feature type="transmembrane region" description="Helical" evidence="1">
    <location>
        <begin position="16"/>
        <end position="40"/>
    </location>
</feature>
<accession>A0ABV8EKL6</accession>
<keyword evidence="1" id="KW-0812">Transmembrane</keyword>
<evidence type="ECO:0000313" key="3">
    <source>
        <dbReference type="Proteomes" id="UP001595766"/>
    </source>
</evidence>
<dbReference type="Proteomes" id="UP001595766">
    <property type="component" value="Unassembled WGS sequence"/>
</dbReference>
<sequence>MSDLVHSPTNGSGDTIMHYLALISYSIIAISMSVPVLFFLKNKQRANSFYAMMLIYARYFVGLTLISYGVIKFLEGQFPSPSLLTLETTYGESSPMGLAWRFLGYSNIYKGFMGVSEVLAGFLLLFRRTAILGSLISIAVCTNIFLVNLSFDVPVKLFSGHLLLFSIFIAAPSIKYLIRFFLLHQRTLIRPSVYRFDKKWKRVSYYSVKIFLVGLIPLGLIVGHVNSQSFYIYINEWEGVYQVDSFEIEGKPDLAFTAKWNKVLIQGKTIITINNAKTRNYYTIENIWNEGEINFVEDNEQEDPFTLRITPIDGEKTYRLETKIGDNVYQLETTRKIKEDYLLIKRGFNWVNERPFNR</sequence>
<evidence type="ECO:0008006" key="4">
    <source>
        <dbReference type="Google" id="ProtNLM"/>
    </source>
</evidence>
<evidence type="ECO:0000313" key="2">
    <source>
        <dbReference type="EMBL" id="MFC3976114.1"/>
    </source>
</evidence>
<protein>
    <recommendedName>
        <fullName evidence="4">DoxX family protein</fullName>
    </recommendedName>
</protein>
<feature type="transmembrane region" description="Helical" evidence="1">
    <location>
        <begin position="163"/>
        <end position="182"/>
    </location>
</feature>
<feature type="transmembrane region" description="Helical" evidence="1">
    <location>
        <begin position="49"/>
        <end position="71"/>
    </location>
</feature>
<reference evidence="3" key="1">
    <citation type="journal article" date="2019" name="Int. J. Syst. Evol. Microbiol.">
        <title>The Global Catalogue of Microorganisms (GCM) 10K type strain sequencing project: providing services to taxonomists for standard genome sequencing and annotation.</title>
        <authorList>
            <consortium name="The Broad Institute Genomics Platform"/>
            <consortium name="The Broad Institute Genome Sequencing Center for Infectious Disease"/>
            <person name="Wu L."/>
            <person name="Ma J."/>
        </authorList>
    </citation>
    <scope>NUCLEOTIDE SEQUENCE [LARGE SCALE GENOMIC DNA]</scope>
    <source>
        <strain evidence="3">CECT 8551</strain>
    </source>
</reference>